<dbReference type="Proteomes" id="UP000218731">
    <property type="component" value="Plasmid pKF715A"/>
</dbReference>
<geneLocation type="plasmid" evidence="3">
    <name>pkf715a dna</name>
</geneLocation>
<proteinExistence type="predicted"/>
<accession>A0A1L7NMP8</accession>
<evidence type="ECO:0000313" key="2">
    <source>
        <dbReference type="EMBL" id="BAW26717.1"/>
    </source>
</evidence>
<sequence length="79" mass="8500">MATSEQKVKEVHPRASKKRYSTHGGGGYYLIWSGFSEGRESVRLGEGKTASAAWVDAAKNIKRVAEQASSAVQESSNGQ</sequence>
<feature type="region of interest" description="Disordered" evidence="1">
    <location>
        <begin position="1"/>
        <end position="25"/>
    </location>
</feature>
<evidence type="ECO:0000256" key="1">
    <source>
        <dbReference type="SAM" id="MobiDB-lite"/>
    </source>
</evidence>
<dbReference type="RefSeq" id="WP_096427056.1">
    <property type="nucleotide sequence ID" value="NZ_AP015030.1"/>
</dbReference>
<name>A0A1L7NMP8_PSEPU</name>
<dbReference type="EMBL" id="AP015030">
    <property type="protein sequence ID" value="BAW26717.1"/>
    <property type="molecule type" value="Genomic_DNA"/>
</dbReference>
<evidence type="ECO:0000313" key="3">
    <source>
        <dbReference type="Proteomes" id="UP000218731"/>
    </source>
</evidence>
<reference evidence="2 3" key="1">
    <citation type="submission" date="2015-11" db="EMBL/GenBank/DDBJ databases">
        <title>Complete genome sequencing of a biphenyl-degrading bacterium, Pseudomonas putida KF715 (=NBRC110667).</title>
        <authorList>
            <person name="Suenaga H."/>
            <person name="Fujihara N."/>
            <person name="Watanabe T."/>
            <person name="Hirose J."/>
            <person name="Kimura N."/>
            <person name="Yamazoe A."/>
            <person name="Hosoyama A."/>
            <person name="Shimodaira J."/>
            <person name="Furukawa K."/>
        </authorList>
    </citation>
    <scope>NUCLEOTIDE SEQUENCE [LARGE SCALE GENOMIC DNA]</scope>
    <source>
        <strain evidence="2 3">KF715</strain>
        <plasmid evidence="3">Plasmid pkf715a dna</plasmid>
    </source>
</reference>
<organism evidence="2 3">
    <name type="scientific">Pseudomonas putida</name>
    <name type="common">Arthrobacter siderocapsulatus</name>
    <dbReference type="NCBI Taxonomy" id="303"/>
    <lineage>
        <taxon>Bacteria</taxon>
        <taxon>Pseudomonadati</taxon>
        <taxon>Pseudomonadota</taxon>
        <taxon>Gammaproteobacteria</taxon>
        <taxon>Pseudomonadales</taxon>
        <taxon>Pseudomonadaceae</taxon>
        <taxon>Pseudomonas</taxon>
    </lineage>
</organism>
<feature type="compositionally biased region" description="Basic and acidic residues" evidence="1">
    <location>
        <begin position="1"/>
        <end position="13"/>
    </location>
</feature>
<keyword evidence="2" id="KW-0614">Plasmid</keyword>
<dbReference type="AlphaFoldDB" id="A0A1L7NMP8"/>
<protein>
    <submittedName>
        <fullName evidence="2">Uncharacterized protein</fullName>
    </submittedName>
</protein>
<gene>
    <name evidence="2" type="ORF">KF715C_pA2120</name>
</gene>